<feature type="chain" id="PRO_5020545797" description="Secreted protein" evidence="1">
    <location>
        <begin position="31"/>
        <end position="77"/>
    </location>
</feature>
<protein>
    <recommendedName>
        <fullName evidence="4">Secreted protein</fullName>
    </recommendedName>
</protein>
<keyword evidence="3" id="KW-1185">Reference proteome</keyword>
<gene>
    <name evidence="2" type="ORF">E1292_46575</name>
</gene>
<dbReference type="AlphaFoldDB" id="A0A4R4U951"/>
<name>A0A4R4U951_9ACTN</name>
<comment type="caution">
    <text evidence="2">The sequence shown here is derived from an EMBL/GenBank/DDBJ whole genome shotgun (WGS) entry which is preliminary data.</text>
</comment>
<evidence type="ECO:0008006" key="4">
    <source>
        <dbReference type="Google" id="ProtNLM"/>
    </source>
</evidence>
<dbReference type="Proteomes" id="UP000295258">
    <property type="component" value="Unassembled WGS sequence"/>
</dbReference>
<sequence length="77" mass="8466">MNVRRLVGKTAIAAVLAGGVLFSGTGIAQAETWHLVGDYTTAAKCNAAGKLQYLKTGYQWKCVKSTSVQYHYLYVWH</sequence>
<organism evidence="2 3">
    <name type="scientific">Nonomuraea deserti</name>
    <dbReference type="NCBI Taxonomy" id="1848322"/>
    <lineage>
        <taxon>Bacteria</taxon>
        <taxon>Bacillati</taxon>
        <taxon>Actinomycetota</taxon>
        <taxon>Actinomycetes</taxon>
        <taxon>Streptosporangiales</taxon>
        <taxon>Streptosporangiaceae</taxon>
        <taxon>Nonomuraea</taxon>
    </lineage>
</organism>
<dbReference type="RefSeq" id="WP_132606216.1">
    <property type="nucleotide sequence ID" value="NZ_SMKO01000266.1"/>
</dbReference>
<evidence type="ECO:0000313" key="2">
    <source>
        <dbReference type="EMBL" id="TDC87590.1"/>
    </source>
</evidence>
<keyword evidence="1" id="KW-0732">Signal</keyword>
<evidence type="ECO:0000256" key="1">
    <source>
        <dbReference type="SAM" id="SignalP"/>
    </source>
</evidence>
<feature type="signal peptide" evidence="1">
    <location>
        <begin position="1"/>
        <end position="30"/>
    </location>
</feature>
<dbReference type="EMBL" id="SMKO01000266">
    <property type="protein sequence ID" value="TDC87590.1"/>
    <property type="molecule type" value="Genomic_DNA"/>
</dbReference>
<reference evidence="2 3" key="1">
    <citation type="submission" date="2019-03" db="EMBL/GenBank/DDBJ databases">
        <title>Draft genome sequences of novel Actinobacteria.</title>
        <authorList>
            <person name="Sahin N."/>
            <person name="Ay H."/>
            <person name="Saygin H."/>
        </authorList>
    </citation>
    <scope>NUCLEOTIDE SEQUENCE [LARGE SCALE GENOMIC DNA]</scope>
    <source>
        <strain evidence="2 3">KC310</strain>
    </source>
</reference>
<evidence type="ECO:0000313" key="3">
    <source>
        <dbReference type="Proteomes" id="UP000295258"/>
    </source>
</evidence>
<accession>A0A4R4U951</accession>
<proteinExistence type="predicted"/>